<keyword evidence="4" id="KW-1185">Reference proteome</keyword>
<dbReference type="PANTHER" id="PTHR24347">
    <property type="entry name" value="SERINE/THREONINE-PROTEIN KINASE"/>
    <property type="match status" value="1"/>
</dbReference>
<comment type="caution">
    <text evidence="3">The sequence shown here is derived from an EMBL/GenBank/DDBJ whole genome shotgun (WGS) entry which is preliminary data.</text>
</comment>
<evidence type="ECO:0000256" key="1">
    <source>
        <dbReference type="PROSITE-ProRule" id="PRU10141"/>
    </source>
</evidence>
<organism evidence="3 4">
    <name type="scientific">Diploptera punctata</name>
    <name type="common">Pacific beetle cockroach</name>
    <dbReference type="NCBI Taxonomy" id="6984"/>
    <lineage>
        <taxon>Eukaryota</taxon>
        <taxon>Metazoa</taxon>
        <taxon>Ecdysozoa</taxon>
        <taxon>Arthropoda</taxon>
        <taxon>Hexapoda</taxon>
        <taxon>Insecta</taxon>
        <taxon>Pterygota</taxon>
        <taxon>Neoptera</taxon>
        <taxon>Polyneoptera</taxon>
        <taxon>Dictyoptera</taxon>
        <taxon>Blattodea</taxon>
        <taxon>Blaberoidea</taxon>
        <taxon>Blaberidae</taxon>
        <taxon>Diplopterinae</taxon>
        <taxon>Diploptera</taxon>
    </lineage>
</organism>
<gene>
    <name evidence="3" type="ORF">L9F63_015711</name>
</gene>
<dbReference type="Gene3D" id="3.30.200.20">
    <property type="entry name" value="Phosphorylase Kinase, domain 1"/>
    <property type="match status" value="1"/>
</dbReference>
<evidence type="ECO:0000259" key="2">
    <source>
        <dbReference type="PROSITE" id="PS50011"/>
    </source>
</evidence>
<dbReference type="InterPro" id="IPR017441">
    <property type="entry name" value="Protein_kinase_ATP_BS"/>
</dbReference>
<proteinExistence type="predicted"/>
<keyword evidence="1" id="KW-0067">ATP-binding</keyword>
<name>A0AAD8A5Z2_DIPPU</name>
<dbReference type="Pfam" id="PF00069">
    <property type="entry name" value="Pkinase"/>
    <property type="match status" value="1"/>
</dbReference>
<sequence>YKAIQSQRKNLRNISRLSCSASKSGQRLSGSLEHVEPRLSTIMPKMPVKTKSSQYTKLQESQESISNIPTAIRLKYQVGKIIGDGNFAVVRQCTERSTGGEFALKIIDKSKCHGKEHMIESEVCILRRVHHSNIIQLIAEYDTHSELYLVMELIKVSIEK</sequence>
<keyword evidence="1" id="KW-0547">Nucleotide-binding</keyword>
<dbReference type="GO" id="GO:0005524">
    <property type="term" value="F:ATP binding"/>
    <property type="evidence" value="ECO:0007669"/>
    <property type="project" value="UniProtKB-UniRule"/>
</dbReference>
<reference evidence="3" key="1">
    <citation type="journal article" date="2023" name="IScience">
        <title>Live-bearing cockroach genome reveals convergent evolutionary mechanisms linked to viviparity in insects and beyond.</title>
        <authorList>
            <person name="Fouks B."/>
            <person name="Harrison M.C."/>
            <person name="Mikhailova A.A."/>
            <person name="Marchal E."/>
            <person name="English S."/>
            <person name="Carruthers M."/>
            <person name="Jennings E.C."/>
            <person name="Chiamaka E.L."/>
            <person name="Frigard R.A."/>
            <person name="Pippel M."/>
            <person name="Attardo G.M."/>
            <person name="Benoit J.B."/>
            <person name="Bornberg-Bauer E."/>
            <person name="Tobe S.S."/>
        </authorList>
    </citation>
    <scope>NUCLEOTIDE SEQUENCE</scope>
    <source>
        <strain evidence="3">Stay&amp;Tobe</strain>
    </source>
</reference>
<feature type="non-terminal residue" evidence="3">
    <location>
        <position position="160"/>
    </location>
</feature>
<evidence type="ECO:0000313" key="3">
    <source>
        <dbReference type="EMBL" id="KAJ9592621.1"/>
    </source>
</evidence>
<dbReference type="InterPro" id="IPR011009">
    <property type="entry name" value="Kinase-like_dom_sf"/>
</dbReference>
<feature type="domain" description="Protein kinase" evidence="2">
    <location>
        <begin position="76"/>
        <end position="160"/>
    </location>
</feature>
<dbReference type="InterPro" id="IPR000719">
    <property type="entry name" value="Prot_kinase_dom"/>
</dbReference>
<reference evidence="3" key="2">
    <citation type="submission" date="2023-05" db="EMBL/GenBank/DDBJ databases">
        <authorList>
            <person name="Fouks B."/>
        </authorList>
    </citation>
    <scope>NUCLEOTIDE SEQUENCE</scope>
    <source>
        <strain evidence="3">Stay&amp;Tobe</strain>
        <tissue evidence="3">Testes</tissue>
    </source>
</reference>
<accession>A0AAD8A5Z2</accession>
<dbReference type="EMBL" id="JASPKZ010003824">
    <property type="protein sequence ID" value="KAJ9592621.1"/>
    <property type="molecule type" value="Genomic_DNA"/>
</dbReference>
<dbReference type="Proteomes" id="UP001233999">
    <property type="component" value="Unassembled WGS sequence"/>
</dbReference>
<dbReference type="AlphaFoldDB" id="A0AAD8A5Z2"/>
<dbReference type="GO" id="GO:0004672">
    <property type="term" value="F:protein kinase activity"/>
    <property type="evidence" value="ECO:0007669"/>
    <property type="project" value="InterPro"/>
</dbReference>
<dbReference type="PROSITE" id="PS50011">
    <property type="entry name" value="PROTEIN_KINASE_DOM"/>
    <property type="match status" value="1"/>
</dbReference>
<evidence type="ECO:0000313" key="4">
    <source>
        <dbReference type="Proteomes" id="UP001233999"/>
    </source>
</evidence>
<feature type="binding site" evidence="1">
    <location>
        <position position="105"/>
    </location>
    <ligand>
        <name>ATP</name>
        <dbReference type="ChEBI" id="CHEBI:30616"/>
    </ligand>
</feature>
<protein>
    <recommendedName>
        <fullName evidence="2">Protein kinase domain-containing protein</fullName>
    </recommendedName>
</protein>
<dbReference type="PROSITE" id="PS00107">
    <property type="entry name" value="PROTEIN_KINASE_ATP"/>
    <property type="match status" value="1"/>
</dbReference>
<dbReference type="FunFam" id="3.30.200.20:FF:000057">
    <property type="entry name" value="Serine/threonine-protein kinase DCLK1 isoform 2"/>
    <property type="match status" value="1"/>
</dbReference>
<dbReference type="SUPFAM" id="SSF56112">
    <property type="entry name" value="Protein kinase-like (PK-like)"/>
    <property type="match status" value="1"/>
</dbReference>